<dbReference type="PROSITE" id="PS51257">
    <property type="entry name" value="PROKAR_LIPOPROTEIN"/>
    <property type="match status" value="1"/>
</dbReference>
<dbReference type="CDD" id="cd00332">
    <property type="entry name" value="PAL-HAL"/>
    <property type="match status" value="1"/>
</dbReference>
<gene>
    <name evidence="3" type="ORF">LZC95_13660</name>
</gene>
<evidence type="ECO:0000313" key="4">
    <source>
        <dbReference type="Proteomes" id="UP001379533"/>
    </source>
</evidence>
<feature type="signal peptide" evidence="2">
    <location>
        <begin position="1"/>
        <end position="23"/>
    </location>
</feature>
<keyword evidence="2" id="KW-0732">Signal</keyword>
<dbReference type="SUPFAM" id="SSF48557">
    <property type="entry name" value="L-aspartase-like"/>
    <property type="match status" value="1"/>
</dbReference>
<dbReference type="Proteomes" id="UP001379533">
    <property type="component" value="Chromosome"/>
</dbReference>
<name>A0ABZ2KGS6_9BACT</name>
<dbReference type="EMBL" id="CP089982">
    <property type="protein sequence ID" value="WXA97875.1"/>
    <property type="molecule type" value="Genomic_DNA"/>
</dbReference>
<dbReference type="Pfam" id="PF00221">
    <property type="entry name" value="Lyase_aromatic"/>
    <property type="match status" value="1"/>
</dbReference>
<accession>A0ABZ2KGS6</accession>
<evidence type="ECO:0000256" key="2">
    <source>
        <dbReference type="SAM" id="SignalP"/>
    </source>
</evidence>
<dbReference type="InterPro" id="IPR008948">
    <property type="entry name" value="L-Aspartase-like"/>
</dbReference>
<dbReference type="Gene3D" id="1.10.275.10">
    <property type="entry name" value="Fumarase/aspartase (N-terminal domain)"/>
    <property type="match status" value="1"/>
</dbReference>
<keyword evidence="4" id="KW-1185">Reference proteome</keyword>
<evidence type="ECO:0000313" key="3">
    <source>
        <dbReference type="EMBL" id="WXA97875.1"/>
    </source>
</evidence>
<feature type="compositionally biased region" description="Polar residues" evidence="1">
    <location>
        <begin position="23"/>
        <end position="42"/>
    </location>
</feature>
<evidence type="ECO:0000256" key="1">
    <source>
        <dbReference type="SAM" id="MobiDB-lite"/>
    </source>
</evidence>
<feature type="region of interest" description="Disordered" evidence="1">
    <location>
        <begin position="23"/>
        <end position="69"/>
    </location>
</feature>
<reference evidence="3 4" key="1">
    <citation type="submission" date="2021-12" db="EMBL/GenBank/DDBJ databases">
        <title>Discovery of the Pendulisporaceae a myxobacterial family with distinct sporulation behavior and unique specialized metabolism.</title>
        <authorList>
            <person name="Garcia R."/>
            <person name="Popoff A."/>
            <person name="Bader C.D."/>
            <person name="Loehr J."/>
            <person name="Walesch S."/>
            <person name="Walt C."/>
            <person name="Boldt J."/>
            <person name="Bunk B."/>
            <person name="Haeckl F.J.F.P.J."/>
            <person name="Gunesch A.P."/>
            <person name="Birkelbach J."/>
            <person name="Nuebel U."/>
            <person name="Pietschmann T."/>
            <person name="Bach T."/>
            <person name="Mueller R."/>
        </authorList>
    </citation>
    <scope>NUCLEOTIDE SEQUENCE [LARGE SCALE GENOMIC DNA]</scope>
    <source>
        <strain evidence="3 4">MSr12523</strain>
    </source>
</reference>
<organism evidence="3 4">
    <name type="scientific">Pendulispora brunnea</name>
    <dbReference type="NCBI Taxonomy" id="2905690"/>
    <lineage>
        <taxon>Bacteria</taxon>
        <taxon>Pseudomonadati</taxon>
        <taxon>Myxococcota</taxon>
        <taxon>Myxococcia</taxon>
        <taxon>Myxococcales</taxon>
        <taxon>Sorangiineae</taxon>
        <taxon>Pendulisporaceae</taxon>
        <taxon>Pendulispora</taxon>
    </lineage>
</organism>
<dbReference type="InterPro" id="IPR024083">
    <property type="entry name" value="Fumarase/histidase_N"/>
</dbReference>
<dbReference type="InterPro" id="IPR001106">
    <property type="entry name" value="Aromatic_Lyase"/>
</dbReference>
<dbReference type="Gene3D" id="1.20.200.10">
    <property type="entry name" value="Fumarase/aspartase (Central domain)"/>
    <property type="match status" value="1"/>
</dbReference>
<sequence length="603" mass="64370">MKAAIFVLAMGLAFAVACTPPQAANSPNGARASSISSDTTAQAPRGPKAAPVKSALARPEPRDFPYRDAPPVRLGMGHVTIEQIVHIARGGAPVRAEPASMDRLDRAHRLLLAAARKDIPIYGLNRGVGENKDKTIFQGDALSAEMKQASERFNAALLRAHSAGLGDNLPESTVRALMAIRLNTILAGHTGCQRIVAQMYIEFLNRHIHPLVPSIGSVGEADITVLPHIGLAMMGEGEVIRRGERMPASRALALEGLSPLKPYAKDALTITSSNAHSASLALMALHDAEQLLDSAEAIYALSLEGLNGNVAPMLPIAQDLQGYPEQSAAAARVRGYLAGSYLWQPDSARPLQDPLSFRDMSHLHGAARSAIEVARRSLTLQINQSDDNPAVILDVTAPADAPPAQRATYVAEGDVRGAVVPTANFEPVAWALPLQAVNVAFAHVSRASCYRTLKLSMNHFTGLTRFLAPDDTAIAFGAIQKPCGALDADIRTLANPVSLDFLPVAGDIEDQGTNAPLIAHRLRRIGERLAGVFGLELLHAAQAVDLRLRKNPSLPLGRSTARLHAAFRTHVAFLDKDRPLTPDIRASLEFVAGGHVLRALERD</sequence>
<feature type="chain" id="PRO_5045624450" evidence="2">
    <location>
        <begin position="24"/>
        <end position="603"/>
    </location>
</feature>
<dbReference type="PANTHER" id="PTHR10362">
    <property type="entry name" value="HISTIDINE AMMONIA-LYASE"/>
    <property type="match status" value="1"/>
</dbReference>
<protein>
    <submittedName>
        <fullName evidence="3">Aromatic amino acid ammonia-lyase</fullName>
    </submittedName>
</protein>
<dbReference type="RefSeq" id="WP_394848494.1">
    <property type="nucleotide sequence ID" value="NZ_CP089982.1"/>
</dbReference>
<proteinExistence type="predicted"/>